<evidence type="ECO:0000256" key="7">
    <source>
        <dbReference type="RuleBase" id="RU003448"/>
    </source>
</evidence>
<comment type="similarity">
    <text evidence="2 7">Belongs to the aspartokinase family.</text>
</comment>
<dbReference type="InterPro" id="IPR036393">
    <property type="entry name" value="AceGlu_kinase-like_sf"/>
</dbReference>
<dbReference type="InterPro" id="IPR001048">
    <property type="entry name" value="Asp/Glu/Uridylate_kinase"/>
</dbReference>
<comment type="pathway">
    <text evidence="1 8">Amino-acid biosynthesis; L-lysine biosynthesis via DAP pathway; (S)-tetrahydrodipicolinate from L-aspartate: step 1/4.</text>
</comment>
<dbReference type="EMBL" id="PJNI01000014">
    <property type="protein sequence ID" value="PKR80038.1"/>
    <property type="molecule type" value="Genomic_DNA"/>
</dbReference>
<dbReference type="Gene3D" id="3.40.1160.10">
    <property type="entry name" value="Acetylglutamate kinase-like"/>
    <property type="match status" value="1"/>
</dbReference>
<dbReference type="GO" id="GO:0009088">
    <property type="term" value="P:threonine biosynthetic process"/>
    <property type="evidence" value="ECO:0007669"/>
    <property type="project" value="UniProtKB-UniPathway"/>
</dbReference>
<dbReference type="PANTHER" id="PTHR21499">
    <property type="entry name" value="ASPARTATE KINASE"/>
    <property type="match status" value="1"/>
</dbReference>
<dbReference type="GO" id="GO:0005524">
    <property type="term" value="F:ATP binding"/>
    <property type="evidence" value="ECO:0007669"/>
    <property type="project" value="UniProtKB-KW"/>
</dbReference>
<name>A0A2I0R0D1_9FLAO</name>
<dbReference type="NCBIfam" id="TIGR00657">
    <property type="entry name" value="asp_kinases"/>
    <property type="match status" value="1"/>
</dbReference>
<evidence type="ECO:0000313" key="10">
    <source>
        <dbReference type="EMBL" id="PKR80038.1"/>
    </source>
</evidence>
<evidence type="ECO:0000256" key="8">
    <source>
        <dbReference type="RuleBase" id="RU004249"/>
    </source>
</evidence>
<protein>
    <recommendedName>
        <fullName evidence="7">Aspartokinase</fullName>
        <ecNumber evidence="7">2.7.2.4</ecNumber>
    </recommendedName>
</protein>
<dbReference type="GO" id="GO:0005829">
    <property type="term" value="C:cytosol"/>
    <property type="evidence" value="ECO:0007669"/>
    <property type="project" value="TreeGrafter"/>
</dbReference>
<evidence type="ECO:0000256" key="5">
    <source>
        <dbReference type="ARBA" id="ARBA00022777"/>
    </source>
</evidence>
<keyword evidence="5 7" id="KW-0418">Kinase</keyword>
<dbReference type="AlphaFoldDB" id="A0A2I0R0D1"/>
<dbReference type="UniPathway" id="UPA00034">
    <property type="reaction ID" value="UER00015"/>
</dbReference>
<dbReference type="OrthoDB" id="9799110at2"/>
<keyword evidence="4" id="KW-0547">Nucleotide-binding</keyword>
<dbReference type="GO" id="GO:0009090">
    <property type="term" value="P:homoserine biosynthetic process"/>
    <property type="evidence" value="ECO:0007669"/>
    <property type="project" value="TreeGrafter"/>
</dbReference>
<evidence type="ECO:0000256" key="2">
    <source>
        <dbReference type="ARBA" id="ARBA00010122"/>
    </source>
</evidence>
<accession>A0A2I0R0D1</accession>
<dbReference type="SUPFAM" id="SSF53633">
    <property type="entry name" value="Carbamate kinase-like"/>
    <property type="match status" value="1"/>
</dbReference>
<dbReference type="GO" id="GO:0009089">
    <property type="term" value="P:lysine biosynthetic process via diaminopimelate"/>
    <property type="evidence" value="ECO:0007669"/>
    <property type="project" value="UniProtKB-UniPathway"/>
</dbReference>
<comment type="caution">
    <text evidence="10">The sequence shown here is derived from an EMBL/GenBank/DDBJ whole genome shotgun (WGS) entry which is preliminary data.</text>
</comment>
<reference evidence="10 11" key="1">
    <citation type="submission" date="2017-12" db="EMBL/GenBank/DDBJ databases">
        <title>The draft genome sequence of Brumimicrobium saltpan LHR20.</title>
        <authorList>
            <person name="Do Z.-J."/>
            <person name="Luo H.-R."/>
        </authorList>
    </citation>
    <scope>NUCLEOTIDE SEQUENCE [LARGE SCALE GENOMIC DNA]</scope>
    <source>
        <strain evidence="10 11">LHR20</strain>
    </source>
</reference>
<dbReference type="EC" id="2.7.2.4" evidence="7"/>
<evidence type="ECO:0000256" key="1">
    <source>
        <dbReference type="ARBA" id="ARBA00004766"/>
    </source>
</evidence>
<evidence type="ECO:0000256" key="6">
    <source>
        <dbReference type="ARBA" id="ARBA00022840"/>
    </source>
</evidence>
<dbReference type="PANTHER" id="PTHR21499:SF59">
    <property type="entry name" value="ASPARTOKINASE"/>
    <property type="match status" value="1"/>
</dbReference>
<organism evidence="10 11">
    <name type="scientific">Brumimicrobium salinarum</name>
    <dbReference type="NCBI Taxonomy" id="2058658"/>
    <lineage>
        <taxon>Bacteria</taxon>
        <taxon>Pseudomonadati</taxon>
        <taxon>Bacteroidota</taxon>
        <taxon>Flavobacteriia</taxon>
        <taxon>Flavobacteriales</taxon>
        <taxon>Crocinitomicaceae</taxon>
        <taxon>Brumimicrobium</taxon>
    </lineage>
</organism>
<feature type="domain" description="Aspartate/glutamate/uridylate kinase" evidence="9">
    <location>
        <begin position="2"/>
        <end position="280"/>
    </location>
</feature>
<keyword evidence="3 7" id="KW-0808">Transferase</keyword>
<dbReference type="Gene3D" id="1.20.120.1320">
    <property type="entry name" value="Aspartokinase, catalytic domain"/>
    <property type="match status" value="1"/>
</dbReference>
<gene>
    <name evidence="10" type="ORF">CW751_11765</name>
</gene>
<evidence type="ECO:0000259" key="9">
    <source>
        <dbReference type="Pfam" id="PF00696"/>
    </source>
</evidence>
<keyword evidence="8" id="KW-0028">Amino-acid biosynthesis</keyword>
<dbReference type="InterPro" id="IPR001341">
    <property type="entry name" value="Asp_kinase"/>
</dbReference>
<keyword evidence="11" id="KW-1185">Reference proteome</keyword>
<dbReference type="UniPathway" id="UPA00051">
    <property type="reaction ID" value="UER00462"/>
</dbReference>
<dbReference type="InterPro" id="IPR042199">
    <property type="entry name" value="AsparK_Bifunc_asparK/hSer_DH"/>
</dbReference>
<comment type="pathway">
    <text evidence="8">Amino-acid biosynthesis; L-threonine biosynthesis; L-threonine from L-aspartate: step 1/5.</text>
</comment>
<sequence>MKVFKFGGASVKTAKAVRNVKSILDEYCDEDLFVVVSAMGKTTNAMENIVSALYDRDYKQFCLLVEDRKAFHLDIMHELFEDFSHPIFDEVASIFQTLIDQKEERLVENYDFQYDQIVSLGELLSTKIIAAYLSLHRNDICWKDARSFIRTDNHYRNAEIDWAKTHTLIDSELNSNRSKVLITQGFIGHTEEGFTTTLGREGSDFTAGIIAYCTNAESVTIWKDVPGMLNADPKWFENTVKLDKISFREAIELAYYGASVIHPKTIKPLQNKNIPLFIKSFLSPQSEGTIIQHSTENDELVPSFIFKINQVLLSITPKDFSFVVEENLSQIFKKLSLAGGHINVMQNSAVSFSVCLDIDNFGLNKLIDLLSDEYDVKYNDNLELVTIRHYDQKTIERVTRNREILMEQKTRQTVRIVMRNLEKD</sequence>
<dbReference type="GO" id="GO:0004072">
    <property type="term" value="F:aspartate kinase activity"/>
    <property type="evidence" value="ECO:0007669"/>
    <property type="project" value="UniProtKB-EC"/>
</dbReference>
<evidence type="ECO:0000256" key="3">
    <source>
        <dbReference type="ARBA" id="ARBA00022679"/>
    </source>
</evidence>
<dbReference type="RefSeq" id="WP_101335230.1">
    <property type="nucleotide sequence ID" value="NZ_PJNI01000014.1"/>
</dbReference>
<proteinExistence type="inferred from homology"/>
<evidence type="ECO:0000256" key="4">
    <source>
        <dbReference type="ARBA" id="ARBA00022741"/>
    </source>
</evidence>
<evidence type="ECO:0000313" key="11">
    <source>
        <dbReference type="Proteomes" id="UP000236654"/>
    </source>
</evidence>
<comment type="catalytic activity">
    <reaction evidence="7">
        <text>L-aspartate + ATP = 4-phospho-L-aspartate + ADP</text>
        <dbReference type="Rhea" id="RHEA:23776"/>
        <dbReference type="ChEBI" id="CHEBI:29991"/>
        <dbReference type="ChEBI" id="CHEBI:30616"/>
        <dbReference type="ChEBI" id="CHEBI:57535"/>
        <dbReference type="ChEBI" id="CHEBI:456216"/>
        <dbReference type="EC" id="2.7.2.4"/>
    </reaction>
</comment>
<dbReference type="UniPathway" id="UPA00050">
    <property type="reaction ID" value="UER00461"/>
</dbReference>
<dbReference type="Pfam" id="PF00696">
    <property type="entry name" value="AA_kinase"/>
    <property type="match status" value="1"/>
</dbReference>
<dbReference type="Proteomes" id="UP000236654">
    <property type="component" value="Unassembled WGS sequence"/>
</dbReference>
<comment type="pathway">
    <text evidence="8">Amino-acid biosynthesis; L-methionine biosynthesis via de novo pathway; L-homoserine from L-aspartate: step 1/3.</text>
</comment>
<keyword evidence="6" id="KW-0067">ATP-binding</keyword>